<organism evidence="1">
    <name type="scientific">viral metagenome</name>
    <dbReference type="NCBI Taxonomy" id="1070528"/>
    <lineage>
        <taxon>unclassified sequences</taxon>
        <taxon>metagenomes</taxon>
        <taxon>organismal metagenomes</taxon>
    </lineage>
</organism>
<evidence type="ECO:0000313" key="2">
    <source>
        <dbReference type="EMBL" id="QJH94941.1"/>
    </source>
</evidence>
<proteinExistence type="predicted"/>
<sequence>MQKLEVTITVKANGQTKTFQLRPNRDNTSRNTKFTRVGLADKSPLLMSRQGVYIPDSLFKANGKKG</sequence>
<accession>A0A6H1ZJV5</accession>
<reference evidence="1" key="1">
    <citation type="submission" date="2020-03" db="EMBL/GenBank/DDBJ databases">
        <title>The deep terrestrial virosphere.</title>
        <authorList>
            <person name="Holmfeldt K."/>
            <person name="Nilsson E."/>
            <person name="Simone D."/>
            <person name="Lopez-Fernandez M."/>
            <person name="Wu X."/>
            <person name="de Brujin I."/>
            <person name="Lundin D."/>
            <person name="Andersson A."/>
            <person name="Bertilsson S."/>
            <person name="Dopson M."/>
        </authorList>
    </citation>
    <scope>NUCLEOTIDE SEQUENCE</scope>
    <source>
        <strain evidence="1">TM448A00732</strain>
        <strain evidence="2">TM448B00314</strain>
    </source>
</reference>
<dbReference type="EMBL" id="MT144610">
    <property type="protein sequence ID" value="QJH94941.1"/>
    <property type="molecule type" value="Genomic_DNA"/>
</dbReference>
<dbReference type="AlphaFoldDB" id="A0A6H1ZJV5"/>
<protein>
    <submittedName>
        <fullName evidence="1">Uncharacterized protein</fullName>
    </submittedName>
</protein>
<dbReference type="EMBL" id="MT144054">
    <property type="protein sequence ID" value="QJA47711.1"/>
    <property type="molecule type" value="Genomic_DNA"/>
</dbReference>
<gene>
    <name evidence="1" type="ORF">TM448A00732_0001</name>
    <name evidence="2" type="ORF">TM448B00314_0001</name>
</gene>
<name>A0A6H1ZJV5_9ZZZZ</name>
<evidence type="ECO:0000313" key="1">
    <source>
        <dbReference type="EMBL" id="QJA47711.1"/>
    </source>
</evidence>